<dbReference type="SUPFAM" id="SSF55073">
    <property type="entry name" value="Nucleotide cyclase"/>
    <property type="match status" value="1"/>
</dbReference>
<dbReference type="PROSITE" id="PS50887">
    <property type="entry name" value="GGDEF"/>
    <property type="match status" value="1"/>
</dbReference>
<keyword evidence="6" id="KW-1185">Reference proteome</keyword>
<feature type="domain" description="PAC" evidence="2">
    <location>
        <begin position="209"/>
        <end position="263"/>
    </location>
</feature>
<dbReference type="Gene3D" id="3.30.450.20">
    <property type="entry name" value="PAS domain"/>
    <property type="match status" value="2"/>
</dbReference>
<dbReference type="Pfam" id="PF13426">
    <property type="entry name" value="PAS_9"/>
    <property type="match status" value="2"/>
</dbReference>
<dbReference type="SMART" id="SM00052">
    <property type="entry name" value="EAL"/>
    <property type="match status" value="1"/>
</dbReference>
<dbReference type="EMBL" id="CAUI01000015">
    <property type="protein sequence ID" value="CCU79503.1"/>
    <property type="molecule type" value="Genomic_DNA"/>
</dbReference>
<dbReference type="InterPro" id="IPR043128">
    <property type="entry name" value="Rev_trsase/Diguanyl_cyclase"/>
</dbReference>
<dbReference type="InterPro" id="IPR029787">
    <property type="entry name" value="Nucleotide_cyclase"/>
</dbReference>
<accession>M5E133</accession>
<dbReference type="SUPFAM" id="SSF141868">
    <property type="entry name" value="EAL domain-like"/>
    <property type="match status" value="1"/>
</dbReference>
<dbReference type="Pfam" id="PF00563">
    <property type="entry name" value="EAL"/>
    <property type="match status" value="1"/>
</dbReference>
<organism evidence="5 6">
    <name type="scientific">Halanaerobium saccharolyticum subsp. saccharolyticum DSM 6643</name>
    <dbReference type="NCBI Taxonomy" id="1293054"/>
    <lineage>
        <taxon>Bacteria</taxon>
        <taxon>Bacillati</taxon>
        <taxon>Bacillota</taxon>
        <taxon>Clostridia</taxon>
        <taxon>Halanaerobiales</taxon>
        <taxon>Halanaerobiaceae</taxon>
        <taxon>Halanaerobium</taxon>
    </lineage>
</organism>
<evidence type="ECO:0000259" key="2">
    <source>
        <dbReference type="PROSITE" id="PS50113"/>
    </source>
</evidence>
<dbReference type="Gene3D" id="3.20.20.450">
    <property type="entry name" value="EAL domain"/>
    <property type="match status" value="1"/>
</dbReference>
<feature type="domain" description="EAL" evidence="3">
    <location>
        <begin position="443"/>
        <end position="694"/>
    </location>
</feature>
<dbReference type="SMART" id="SM00267">
    <property type="entry name" value="GGDEF"/>
    <property type="match status" value="1"/>
</dbReference>
<dbReference type="CDD" id="cd01948">
    <property type="entry name" value="EAL"/>
    <property type="match status" value="1"/>
</dbReference>
<dbReference type="InParanoid" id="M5E133"/>
<dbReference type="InterPro" id="IPR000700">
    <property type="entry name" value="PAS-assoc_C"/>
</dbReference>
<dbReference type="Gene3D" id="3.30.70.270">
    <property type="match status" value="1"/>
</dbReference>
<dbReference type="InterPro" id="IPR000014">
    <property type="entry name" value="PAS"/>
</dbReference>
<evidence type="ECO:0000259" key="1">
    <source>
        <dbReference type="PROSITE" id="PS50112"/>
    </source>
</evidence>
<dbReference type="SMART" id="SM00091">
    <property type="entry name" value="PAS"/>
    <property type="match status" value="2"/>
</dbReference>
<dbReference type="NCBIfam" id="TIGR00229">
    <property type="entry name" value="sensory_box"/>
    <property type="match status" value="2"/>
</dbReference>
<dbReference type="SUPFAM" id="SSF55785">
    <property type="entry name" value="PYP-like sensor domain (PAS domain)"/>
    <property type="match status" value="2"/>
</dbReference>
<proteinExistence type="predicted"/>
<dbReference type="AlphaFoldDB" id="M5E133"/>
<name>M5E133_9FIRM</name>
<dbReference type="PANTHER" id="PTHR44757:SF2">
    <property type="entry name" value="BIOFILM ARCHITECTURE MAINTENANCE PROTEIN MBAA"/>
    <property type="match status" value="1"/>
</dbReference>
<evidence type="ECO:0000259" key="3">
    <source>
        <dbReference type="PROSITE" id="PS50883"/>
    </source>
</evidence>
<dbReference type="InterPro" id="IPR001633">
    <property type="entry name" value="EAL_dom"/>
</dbReference>
<dbReference type="Proteomes" id="UP000012063">
    <property type="component" value="Unassembled WGS sequence"/>
</dbReference>
<dbReference type="PROSITE" id="PS50883">
    <property type="entry name" value="EAL"/>
    <property type="match status" value="1"/>
</dbReference>
<dbReference type="NCBIfam" id="TIGR00254">
    <property type="entry name" value="GGDEF"/>
    <property type="match status" value="1"/>
</dbReference>
<feature type="domain" description="GGDEF" evidence="4">
    <location>
        <begin position="294"/>
        <end position="434"/>
    </location>
</feature>
<dbReference type="PANTHER" id="PTHR44757">
    <property type="entry name" value="DIGUANYLATE CYCLASE DGCP"/>
    <property type="match status" value="1"/>
</dbReference>
<dbReference type="PROSITE" id="PS50113">
    <property type="entry name" value="PAC"/>
    <property type="match status" value="1"/>
</dbReference>
<evidence type="ECO:0000313" key="6">
    <source>
        <dbReference type="Proteomes" id="UP000012063"/>
    </source>
</evidence>
<gene>
    <name evidence="5" type="ORF">HSACCH_01384</name>
</gene>
<protein>
    <submittedName>
        <fullName evidence="5">Diguanylate cyclase/phosphodiesterase (GGDEF &amp; EAL domains) with PAS/PAC sensor(S)</fullName>
    </submittedName>
</protein>
<comment type="caution">
    <text evidence="5">The sequence shown here is derived from an EMBL/GenBank/DDBJ whole genome shotgun (WGS) entry which is preliminary data.</text>
</comment>
<dbReference type="RefSeq" id="WP_005488836.1">
    <property type="nucleotide sequence ID" value="NZ_CAUI01000015.1"/>
</dbReference>
<dbReference type="CDD" id="cd00130">
    <property type="entry name" value="PAS"/>
    <property type="match status" value="2"/>
</dbReference>
<dbReference type="eggNOG" id="COG5001">
    <property type="taxonomic scope" value="Bacteria"/>
</dbReference>
<feature type="domain" description="PAS" evidence="1">
    <location>
        <begin position="17"/>
        <end position="75"/>
    </location>
</feature>
<evidence type="ECO:0000313" key="5">
    <source>
        <dbReference type="EMBL" id="CCU79503.1"/>
    </source>
</evidence>
<dbReference type="InterPro" id="IPR000160">
    <property type="entry name" value="GGDEF_dom"/>
</dbReference>
<feature type="domain" description="PAS" evidence="1">
    <location>
        <begin position="138"/>
        <end position="183"/>
    </location>
</feature>
<dbReference type="Pfam" id="PF00990">
    <property type="entry name" value="GGDEF"/>
    <property type="match status" value="1"/>
</dbReference>
<evidence type="ECO:0000259" key="4">
    <source>
        <dbReference type="PROSITE" id="PS50887"/>
    </source>
</evidence>
<dbReference type="STRING" id="1293054.HSACCH_01384"/>
<reference evidence="6" key="1">
    <citation type="journal article" date="2013" name="Genome Announc.">
        <title>Genome Sequence of Halanaerobium saccharolyticum subsp. saccharolyticum Strain DSM 6643T, a Halophilic Hydrogen-Producing Bacterium.</title>
        <authorList>
            <person name="Kivisto A."/>
            <person name="Larjo A."/>
            <person name="Ciranna A."/>
            <person name="Santala V."/>
            <person name="Roos C."/>
            <person name="Karp M."/>
        </authorList>
    </citation>
    <scope>NUCLEOTIDE SEQUENCE [LARGE SCALE GENOMIC DNA]</scope>
    <source>
        <strain evidence="6">DSM 6643</strain>
    </source>
</reference>
<dbReference type="PROSITE" id="PS50112">
    <property type="entry name" value="PAS"/>
    <property type="match status" value="2"/>
</dbReference>
<dbReference type="OrthoDB" id="9762141at2"/>
<dbReference type="InterPro" id="IPR035965">
    <property type="entry name" value="PAS-like_dom_sf"/>
</dbReference>
<sequence length="694" mass="80387">MSDSKNIGLSTQKSSYNQKKIDAIYKNSPIVYITWDKNGKIIDLNQYAVELLGCEKNEIINKEFIPTIISEKDRNLWFKWQEGKMNCLPDNFRSHLIRNDGTTINCIWNNVEIKKDENTIEIISIAKNLTKNVEHEIEMFKLVKAINETDNWVVITDAEGVVEYVNTTVKEITGYSRDEVIGEKPSLFKSNKHNDRYFKNLWETIKAGKVFNDVIINQKKNDEYFYSEQTITPIKNNNNEIINFISVGRDITQNKKLLKQIEYISNYDLIFGLPNRSYIESKIDNLIEANKREEKIAVLVIKFDKIKHLNDIYNNSNNERTLINLIADLINLHINDKNNCVKIDENNSLAYLGGDNFALIINDIKSTNEIYNIVKKILELFTDTINYNKETFMLNSRIGVAVYPDDSKNAKNLVSNSEVALINIKNNDYAFFNQEMNTQIRKFNKMEARLDKAVKNDDFLVYYQPYYKRSDHSLFGMEALLRLKDSDQGIIYPSKFIPILESSQLIKKVGLIVISKVVNSLKKWIQSGYQVVPISINLSPKQIEDSKHLQKIYQIIDNSGINNSLINFEITESSAMSDVDHSLKVMKKMKEKGFSISIDDFGTGYSSLNYLQKFPLDYLKIDISFIRNMTKNDDGKNIVESIINIAHLLNLKTIAEGVEKEIEVKELNRMNNDYIQGYYFSYPMPESKIGKIYR</sequence>
<dbReference type="InterPro" id="IPR035919">
    <property type="entry name" value="EAL_sf"/>
</dbReference>
<dbReference type="InterPro" id="IPR052155">
    <property type="entry name" value="Biofilm_reg_signaling"/>
</dbReference>